<name>A0A6L8LP32_9RHOB</name>
<dbReference type="AlphaFoldDB" id="A0A6L8LP32"/>
<comment type="caution">
    <text evidence="1">The sequence shown here is derived from an EMBL/GenBank/DDBJ whole genome shotgun (WGS) entry which is preliminary data.</text>
</comment>
<evidence type="ECO:0000313" key="1">
    <source>
        <dbReference type="EMBL" id="MYM56796.1"/>
    </source>
</evidence>
<dbReference type="InterPro" id="IPR023393">
    <property type="entry name" value="START-like_dom_sf"/>
</dbReference>
<proteinExistence type="predicted"/>
<dbReference type="SUPFAM" id="SSF55961">
    <property type="entry name" value="Bet v1-like"/>
    <property type="match status" value="1"/>
</dbReference>
<evidence type="ECO:0000313" key="2">
    <source>
        <dbReference type="Proteomes" id="UP000479043"/>
    </source>
</evidence>
<organism evidence="1 2">
    <name type="scientific">Thalassovita mangrovi</name>
    <dbReference type="NCBI Taxonomy" id="2692236"/>
    <lineage>
        <taxon>Bacteria</taxon>
        <taxon>Pseudomonadati</taxon>
        <taxon>Pseudomonadota</taxon>
        <taxon>Alphaproteobacteria</taxon>
        <taxon>Rhodobacterales</taxon>
        <taxon>Roseobacteraceae</taxon>
        <taxon>Thalassovita</taxon>
    </lineage>
</organism>
<accession>A0A6L8LP32</accession>
<dbReference type="CDD" id="cd07812">
    <property type="entry name" value="SRPBCC"/>
    <property type="match status" value="1"/>
</dbReference>
<dbReference type="EMBL" id="WWEN01000007">
    <property type="protein sequence ID" value="MYM56796.1"/>
    <property type="molecule type" value="Genomic_DNA"/>
</dbReference>
<keyword evidence="2" id="KW-1185">Reference proteome</keyword>
<dbReference type="Pfam" id="PF10604">
    <property type="entry name" value="Polyketide_cyc2"/>
    <property type="match status" value="1"/>
</dbReference>
<dbReference type="RefSeq" id="WP_160974700.1">
    <property type="nucleotide sequence ID" value="NZ_WWEN01000007.1"/>
</dbReference>
<dbReference type="Proteomes" id="UP000479043">
    <property type="component" value="Unassembled WGS sequence"/>
</dbReference>
<gene>
    <name evidence="1" type="ORF">GR167_15860</name>
</gene>
<dbReference type="InterPro" id="IPR019587">
    <property type="entry name" value="Polyketide_cyclase/dehydratase"/>
</dbReference>
<reference evidence="1 2" key="1">
    <citation type="submission" date="2020-01" db="EMBL/GenBank/DDBJ databases">
        <authorList>
            <person name="Chen S."/>
        </authorList>
    </citation>
    <scope>NUCLEOTIDE SEQUENCE [LARGE SCALE GENOMIC DNA]</scope>
    <source>
        <strain evidence="1 2">GS-10</strain>
    </source>
</reference>
<dbReference type="Gene3D" id="3.30.530.20">
    <property type="match status" value="1"/>
</dbReference>
<protein>
    <submittedName>
        <fullName evidence="1">SRPBCC family protein</fullName>
    </submittedName>
</protein>
<sequence length="158" mass="17803">MEFVSKEDIDAPIKQVFKLLTDFGFFERAALRRGIEVQRVDGRQDVGRGMAWIITGMMRGKLRNIRLTMTEYNAPNSMTFTGGEKGLDGVMKVELVALSRKRTRITIRVELSASTLPSRLLLQSMKLGRGKMQTRFQVRLAEFAAELEERAGKSTSSA</sequence>